<dbReference type="EMBL" id="KN825157">
    <property type="protein sequence ID" value="KIK93767.1"/>
    <property type="molecule type" value="Genomic_DNA"/>
</dbReference>
<protein>
    <submittedName>
        <fullName evidence="1">Uncharacterized protein</fullName>
    </submittedName>
</protein>
<dbReference type="InParanoid" id="A0A0D0D9L7"/>
<dbReference type="HOGENOM" id="CLU_2419074_0_0_1"/>
<evidence type="ECO:0000313" key="1">
    <source>
        <dbReference type="EMBL" id="KIK93767.1"/>
    </source>
</evidence>
<keyword evidence="2" id="KW-1185">Reference proteome</keyword>
<reference evidence="1 2" key="1">
    <citation type="submission" date="2014-04" db="EMBL/GenBank/DDBJ databases">
        <authorList>
            <consortium name="DOE Joint Genome Institute"/>
            <person name="Kuo A."/>
            <person name="Kohler A."/>
            <person name="Jargeat P."/>
            <person name="Nagy L.G."/>
            <person name="Floudas D."/>
            <person name="Copeland A."/>
            <person name="Barry K.W."/>
            <person name="Cichocki N."/>
            <person name="Veneault-Fourrey C."/>
            <person name="LaButti K."/>
            <person name="Lindquist E.A."/>
            <person name="Lipzen A."/>
            <person name="Lundell T."/>
            <person name="Morin E."/>
            <person name="Murat C."/>
            <person name="Sun H."/>
            <person name="Tunlid A."/>
            <person name="Henrissat B."/>
            <person name="Grigoriev I.V."/>
            <person name="Hibbett D.S."/>
            <person name="Martin F."/>
            <person name="Nordberg H.P."/>
            <person name="Cantor M.N."/>
            <person name="Hua S.X."/>
        </authorList>
    </citation>
    <scope>NUCLEOTIDE SEQUENCE [LARGE SCALE GENOMIC DNA]</scope>
    <source>
        <strain evidence="1 2">Ve08.2h10</strain>
    </source>
</reference>
<organism evidence="1 2">
    <name type="scientific">Paxillus rubicundulus Ve08.2h10</name>
    <dbReference type="NCBI Taxonomy" id="930991"/>
    <lineage>
        <taxon>Eukaryota</taxon>
        <taxon>Fungi</taxon>
        <taxon>Dikarya</taxon>
        <taxon>Basidiomycota</taxon>
        <taxon>Agaricomycotina</taxon>
        <taxon>Agaricomycetes</taxon>
        <taxon>Agaricomycetidae</taxon>
        <taxon>Boletales</taxon>
        <taxon>Paxilineae</taxon>
        <taxon>Paxillaceae</taxon>
        <taxon>Paxillus</taxon>
    </lineage>
</organism>
<dbReference type="AlphaFoldDB" id="A0A0D0D9L7"/>
<accession>A0A0D0D9L7</accession>
<name>A0A0D0D9L7_9AGAM</name>
<gene>
    <name evidence="1" type="ORF">PAXRUDRAFT_144332</name>
</gene>
<proteinExistence type="predicted"/>
<feature type="non-terminal residue" evidence="1">
    <location>
        <position position="1"/>
    </location>
</feature>
<reference evidence="2" key="2">
    <citation type="submission" date="2015-01" db="EMBL/GenBank/DDBJ databases">
        <title>Evolutionary Origins and Diversification of the Mycorrhizal Mutualists.</title>
        <authorList>
            <consortium name="DOE Joint Genome Institute"/>
            <consortium name="Mycorrhizal Genomics Consortium"/>
            <person name="Kohler A."/>
            <person name="Kuo A."/>
            <person name="Nagy L.G."/>
            <person name="Floudas D."/>
            <person name="Copeland A."/>
            <person name="Barry K.W."/>
            <person name="Cichocki N."/>
            <person name="Veneault-Fourrey C."/>
            <person name="LaButti K."/>
            <person name="Lindquist E.A."/>
            <person name="Lipzen A."/>
            <person name="Lundell T."/>
            <person name="Morin E."/>
            <person name="Murat C."/>
            <person name="Riley R."/>
            <person name="Ohm R."/>
            <person name="Sun H."/>
            <person name="Tunlid A."/>
            <person name="Henrissat B."/>
            <person name="Grigoriev I.V."/>
            <person name="Hibbett D.S."/>
            <person name="Martin F."/>
        </authorList>
    </citation>
    <scope>NUCLEOTIDE SEQUENCE [LARGE SCALE GENOMIC DNA]</scope>
    <source>
        <strain evidence="2">Ve08.2h10</strain>
    </source>
</reference>
<sequence length="97" mass="10691">PRPPTPLPIATPQPTHLTNPPHCHGHLKTAPTKCQQNLSIQYLHQLDVTDTAQGYQGSVPEPLDMRMQGTKAHMSISHIIVTTHSPAHHELPYQVTA</sequence>
<dbReference type="Proteomes" id="UP000054538">
    <property type="component" value="Unassembled WGS sequence"/>
</dbReference>
<evidence type="ECO:0000313" key="2">
    <source>
        <dbReference type="Proteomes" id="UP000054538"/>
    </source>
</evidence>